<evidence type="ECO:0000313" key="2">
    <source>
        <dbReference type="Proteomes" id="UP001152795"/>
    </source>
</evidence>
<protein>
    <submittedName>
        <fullName evidence="1">Uncharacterized protein</fullName>
    </submittedName>
</protein>
<dbReference type="AlphaFoldDB" id="A0A6S7KUH0"/>
<gene>
    <name evidence="1" type="ORF">PACLA_8A064053</name>
</gene>
<proteinExistence type="predicted"/>
<sequence length="178" mass="19189">MVTYCQNQQEQLAVGPLIIIHHNFYAVVITCIQNHLALTAVPHGDYMAEKFIQSLSEHHVVEVRIMTQALSSVVTETFIPNQVAIIAVDPFPTTVVLMFAAMETSSVNPADAGLVVEATITIQVPSGVAGASCKVHHLVIIAVVPLYIGLLRRFAATITSDQNRIHPTLAAVAQISIT</sequence>
<accession>A0A6S7KUH0</accession>
<keyword evidence="2" id="KW-1185">Reference proteome</keyword>
<organism evidence="1 2">
    <name type="scientific">Paramuricea clavata</name>
    <name type="common">Red gorgonian</name>
    <name type="synonym">Violescent sea-whip</name>
    <dbReference type="NCBI Taxonomy" id="317549"/>
    <lineage>
        <taxon>Eukaryota</taxon>
        <taxon>Metazoa</taxon>
        <taxon>Cnidaria</taxon>
        <taxon>Anthozoa</taxon>
        <taxon>Octocorallia</taxon>
        <taxon>Malacalcyonacea</taxon>
        <taxon>Plexauridae</taxon>
        <taxon>Paramuricea</taxon>
    </lineage>
</organism>
<dbReference type="Proteomes" id="UP001152795">
    <property type="component" value="Unassembled WGS sequence"/>
</dbReference>
<reference evidence="1" key="1">
    <citation type="submission" date="2020-04" db="EMBL/GenBank/DDBJ databases">
        <authorList>
            <person name="Alioto T."/>
            <person name="Alioto T."/>
            <person name="Gomez Garrido J."/>
        </authorList>
    </citation>
    <scope>NUCLEOTIDE SEQUENCE</scope>
    <source>
        <strain evidence="1">A484AB</strain>
    </source>
</reference>
<dbReference type="EMBL" id="CACRXK020017697">
    <property type="protein sequence ID" value="CAB4031523.1"/>
    <property type="molecule type" value="Genomic_DNA"/>
</dbReference>
<comment type="caution">
    <text evidence="1">The sequence shown here is derived from an EMBL/GenBank/DDBJ whole genome shotgun (WGS) entry which is preliminary data.</text>
</comment>
<name>A0A6S7KUH0_PARCT</name>
<evidence type="ECO:0000313" key="1">
    <source>
        <dbReference type="EMBL" id="CAB4031523.1"/>
    </source>
</evidence>